<comment type="caution">
    <text evidence="2">The sequence shown here is derived from an EMBL/GenBank/DDBJ whole genome shotgun (WGS) entry which is preliminary data.</text>
</comment>
<proteinExistence type="predicted"/>
<dbReference type="OrthoDB" id="9804504at2"/>
<keyword evidence="1" id="KW-1133">Transmembrane helix</keyword>
<evidence type="ECO:0000313" key="2">
    <source>
        <dbReference type="EMBL" id="TEB08763.1"/>
    </source>
</evidence>
<feature type="transmembrane region" description="Helical" evidence="1">
    <location>
        <begin position="30"/>
        <end position="48"/>
    </location>
</feature>
<dbReference type="EMBL" id="QFFZ01000078">
    <property type="protein sequence ID" value="TEB08763.1"/>
    <property type="molecule type" value="Genomic_DNA"/>
</dbReference>
<dbReference type="Proteomes" id="UP000297597">
    <property type="component" value="Unassembled WGS sequence"/>
</dbReference>
<evidence type="ECO:0008006" key="4">
    <source>
        <dbReference type="Google" id="ProtNLM"/>
    </source>
</evidence>
<feature type="transmembrane region" description="Helical" evidence="1">
    <location>
        <begin position="7"/>
        <end position="24"/>
    </location>
</feature>
<dbReference type="AlphaFoldDB" id="A0A4Y7RIW2"/>
<dbReference type="InterPro" id="IPR036700">
    <property type="entry name" value="BOBF_sf"/>
</dbReference>
<dbReference type="RefSeq" id="WP_134215972.1">
    <property type="nucleotide sequence ID" value="NZ_QFFZ01000078.1"/>
</dbReference>
<keyword evidence="1" id="KW-0812">Transmembrane</keyword>
<reference evidence="2 3" key="1">
    <citation type="journal article" date="2018" name="Environ. Microbiol.">
        <title>Novel energy conservation strategies and behaviour of Pelotomaculum schinkii driving syntrophic propionate catabolism.</title>
        <authorList>
            <person name="Hidalgo-Ahumada C.A.P."/>
            <person name="Nobu M.K."/>
            <person name="Narihiro T."/>
            <person name="Tamaki H."/>
            <person name="Liu W.T."/>
            <person name="Kamagata Y."/>
            <person name="Stams A.J.M."/>
            <person name="Imachi H."/>
            <person name="Sousa D.Z."/>
        </authorList>
    </citation>
    <scope>NUCLEOTIDE SEQUENCE [LARGE SCALE GENOMIC DNA]</scope>
    <source>
        <strain evidence="2 3">MGP</strain>
    </source>
</reference>
<keyword evidence="3" id="KW-1185">Reference proteome</keyword>
<keyword evidence="1" id="KW-0472">Membrane</keyword>
<protein>
    <recommendedName>
        <fullName evidence="4">OB domain-containing protein</fullName>
    </recommendedName>
</protein>
<dbReference type="SUPFAM" id="SSF101756">
    <property type="entry name" value="Hypothetical protein YgiW"/>
    <property type="match status" value="1"/>
</dbReference>
<organism evidence="2 3">
    <name type="scientific">Pelotomaculum propionicicum</name>
    <dbReference type="NCBI Taxonomy" id="258475"/>
    <lineage>
        <taxon>Bacteria</taxon>
        <taxon>Bacillati</taxon>
        <taxon>Bacillota</taxon>
        <taxon>Clostridia</taxon>
        <taxon>Eubacteriales</taxon>
        <taxon>Desulfotomaculaceae</taxon>
        <taxon>Pelotomaculum</taxon>
    </lineage>
</organism>
<gene>
    <name evidence="2" type="ORF">Pmgp_03638</name>
</gene>
<name>A0A4Y7RIW2_9FIRM</name>
<sequence length="158" mass="17707">MRMSIPAYVSLGIATVFVIFSFALGRNSQFLLTALPMLLVLLAVPLVMTEMNRRQMDKVDFASYKYRKIKELASLGAGEPVRIRGTIEAMSLRWLNRPNFRIRDDSGEIGVFMFWAPREDIKPGDKVEAAGSLRIGPTKKKNIWGVKMAKVSGGTKIK</sequence>
<accession>A0A4Y7RIW2</accession>
<evidence type="ECO:0000313" key="3">
    <source>
        <dbReference type="Proteomes" id="UP000297597"/>
    </source>
</evidence>
<evidence type="ECO:0000256" key="1">
    <source>
        <dbReference type="SAM" id="Phobius"/>
    </source>
</evidence>